<dbReference type="EMBL" id="CP016438">
    <property type="protein sequence ID" value="ANS69559.1"/>
    <property type="molecule type" value="Genomic_DNA"/>
</dbReference>
<feature type="compositionally biased region" description="Low complexity" evidence="1">
    <location>
        <begin position="37"/>
        <end position="50"/>
    </location>
</feature>
<dbReference type="NCBIfam" id="NF041121">
    <property type="entry name" value="SAV_2336_NTERM"/>
    <property type="match status" value="1"/>
</dbReference>
<evidence type="ECO:0000259" key="2">
    <source>
        <dbReference type="Pfam" id="PF10593"/>
    </source>
</evidence>
<gene>
    <name evidence="3" type="ORF">SLINC_7335</name>
</gene>
<evidence type="ECO:0000313" key="3">
    <source>
        <dbReference type="EMBL" id="ANS69559.1"/>
    </source>
</evidence>
<evidence type="ECO:0000313" key="4">
    <source>
        <dbReference type="Proteomes" id="UP000092598"/>
    </source>
</evidence>
<keyword evidence="4" id="KW-1185">Reference proteome</keyword>
<sequence length="1269" mass="137750">MPEERPLPALGEAVSMLRAVAPHLDATALAEALWLASRAAPAPAEASEPDATPPAPPAPAGTADPRTDPDPRTARPPTPSGQAEGGPARTLHERLPGSGTRVTGHAVALPRASALPHTLELTRALRPWKRSWRTGRDQALDVSATVDAYARSGELIPVFAPAPERWFDLVLVVDDSPSMQVWRETVHAFTGVLDRLGAFRTLQVRHFHPDSGNELTDPEGRSASAGQLGAPDGRRLVVVVSDCAAPAWRAPEIWQQVRSWAHGTPVALLNPLPPKLWRRTGLDLPTVRVTQQVPGTGNAGLDFRPPPLLPRDSWLPVPVLSLSPHSLGRWSRAVMLAAPDGCSAALIPAAGRPEVPGRPEPTAPRRVEAGTSEAGTERFLRTASPAAARLAVLCSPFDRLSLDMLHVLRAEHVAEATTADVAEVVSSGVFTLEAEPGGQVVLRASPQVRARLEQELPEHEALRLSRTLNHHLASGHDGLRRLLTVAEDADGGEAVAAEATPLGVALSRTLELLGLVVERPVAGPDAPAPVVLDDPTGHEPWLHEDGRRRQWAFWERFLRHLAVGNWPPDAVDRLNSATDAVLSRLEDPRRPGHWQRSGLVVTGVGTGRTSHAVGLAAKAVDAGYGAIVVLTGPTNAERRQTQSRVDEWLLSNGSPVRPLDILSLTTQNDEFSSFRTSLPPPAESVPLVFVIKKNRRVVDRVRDWLARVSPPTDRPLLVIDLANTSSTAGKSNPSVTARSVLRLVGGFRRTAYVRYESFLPALDASGPPELFPDHFIYHLPAPSDHLDPRPPLGASVREVTDHETWMPDRHRSGHVPPEGLPASLREAINTFVLACAARRARGRAPAPDSMLVYVSNFVAVQDRVRHQVAKHIQVLADTLRKPDSTPALRLRDQLASLWFADPRAASWDEVSAHITPAVQGLAIVRVSDDRPGAAVSPGVVAICGPRVPPDLRNGLAVSYQLRSSNDYAMFVHSNHWSDGVGDEDRRLYAPPAVLSVYEHLITFADEQLRGLRDMAGLGVTPRQSALWLRPAGPRRAAEDFSGTSVETLSFDLSPAMLHHNFQALENFVHVLDHPGSDPLSHTGRNLLWMDVPPQTVLQEFLDVYRPHTRPDRKQLDLVCAYVRRCVARGELTRWAVQLVRKAGASESVSVAGHFVGPVVRRAVVPDRPGTYTVRRLLSPVDQFGDLDMEQYAAALDLTRSASAPDRRPTRPSTQAMRAVRRPDQPLLTIYPVAPPVEGAEDPVPPVVGFVLTFPYTRGSGGPHPEDDIT</sequence>
<protein>
    <submittedName>
        <fullName evidence="3">Regulatory protein</fullName>
    </submittedName>
</protein>
<dbReference type="Proteomes" id="UP000092598">
    <property type="component" value="Chromosome"/>
</dbReference>
<dbReference type="AlphaFoldDB" id="A0A1B1MLS9"/>
<dbReference type="InterPro" id="IPR018310">
    <property type="entry name" value="Put_endonuclease_Z1-dom"/>
</dbReference>
<dbReference type="STRING" id="1915.SLINC_7335"/>
<feature type="region of interest" description="Disordered" evidence="1">
    <location>
        <begin position="37"/>
        <end position="103"/>
    </location>
</feature>
<organism evidence="3 4">
    <name type="scientific">Streptomyces lincolnensis</name>
    <dbReference type="NCBI Taxonomy" id="1915"/>
    <lineage>
        <taxon>Bacteria</taxon>
        <taxon>Bacillati</taxon>
        <taxon>Actinomycetota</taxon>
        <taxon>Actinomycetes</taxon>
        <taxon>Kitasatosporales</taxon>
        <taxon>Streptomycetaceae</taxon>
        <taxon>Streptomyces</taxon>
    </lineage>
</organism>
<dbReference type="Pfam" id="PF10593">
    <property type="entry name" value="Z1"/>
    <property type="match status" value="1"/>
</dbReference>
<proteinExistence type="predicted"/>
<accession>A0A1B1MLS9</accession>
<dbReference type="InterPro" id="IPR047738">
    <property type="entry name" value="SAV_2336-like_N"/>
</dbReference>
<dbReference type="PATRIC" id="fig|1915.4.peg.8074"/>
<feature type="region of interest" description="Disordered" evidence="1">
    <location>
        <begin position="349"/>
        <end position="374"/>
    </location>
</feature>
<feature type="domain" description="Putative endonuclease Z1" evidence="2">
    <location>
        <begin position="823"/>
        <end position="1027"/>
    </location>
</feature>
<name>A0A1B1MLS9_STRLN</name>
<evidence type="ECO:0000256" key="1">
    <source>
        <dbReference type="SAM" id="MobiDB-lite"/>
    </source>
</evidence>
<reference evidence="3 4" key="1">
    <citation type="submission" date="2016-07" db="EMBL/GenBank/DDBJ databases">
        <title>Enhancement of antibiotic productionsby engineered nitrateutilization in actinobacteria.</title>
        <authorList>
            <person name="Meng S.C."/>
        </authorList>
    </citation>
    <scope>NUCLEOTIDE SEQUENCE [LARGE SCALE GENOMIC DNA]</scope>
    <source>
        <strain evidence="3 4">NRRL 2936</strain>
    </source>
</reference>
<dbReference type="KEGG" id="sls:SLINC_7335"/>